<feature type="signal peptide" evidence="1">
    <location>
        <begin position="1"/>
        <end position="33"/>
    </location>
</feature>
<feature type="chain" id="PRO_5036319257" evidence="1">
    <location>
        <begin position="34"/>
        <end position="261"/>
    </location>
</feature>
<protein>
    <submittedName>
        <fullName evidence="2 3">Uncharacterized protein</fullName>
    </submittedName>
</protein>
<gene>
    <name evidence="2" type="ORF">BRADI_1g45884v3</name>
</gene>
<dbReference type="Proteomes" id="UP000008810">
    <property type="component" value="Chromosome 1"/>
</dbReference>
<keyword evidence="4" id="KW-1185">Reference proteome</keyword>
<evidence type="ECO:0000313" key="2">
    <source>
        <dbReference type="EMBL" id="PNT76217.1"/>
    </source>
</evidence>
<sequence length="261" mass="27486">VCPTGEPDPRRRAPLRLSSSSLLLLRVFFLLSPAPLPISSTGVAGWSGIGRGGRSPLLYTCRVLVALEAGGAMPLSPSKSPASPGQIRRPLPRSTLPAASLGAPVAKLVLGGWSPGICSANNPVALPDLQGLKSPPSSFGCHGGGRREESGSCCGLCRYGSPHFFLFPWFACSHIPAWLPAADALFILRQRCAFLLVSFRSVQKSVEGLAEEIPIPSSTSPSGGPHRGSWDGFGRFVLLQYRRLSGVKTSSPLFGISSARD</sequence>
<dbReference type="EMBL" id="CM000880">
    <property type="protein sequence ID" value="PNT76217.1"/>
    <property type="molecule type" value="Genomic_DNA"/>
</dbReference>
<feature type="non-terminal residue" evidence="2">
    <location>
        <position position="1"/>
    </location>
</feature>
<dbReference type="Gramene" id="PNT76217">
    <property type="protein sequence ID" value="PNT76217"/>
    <property type="gene ID" value="BRADI_1g45884v3"/>
</dbReference>
<proteinExistence type="predicted"/>
<keyword evidence="1" id="KW-0732">Signal</keyword>
<evidence type="ECO:0000313" key="4">
    <source>
        <dbReference type="Proteomes" id="UP000008810"/>
    </source>
</evidence>
<evidence type="ECO:0000256" key="1">
    <source>
        <dbReference type="SAM" id="SignalP"/>
    </source>
</evidence>
<organism evidence="2">
    <name type="scientific">Brachypodium distachyon</name>
    <name type="common">Purple false brome</name>
    <name type="synonym">Trachynia distachya</name>
    <dbReference type="NCBI Taxonomy" id="15368"/>
    <lineage>
        <taxon>Eukaryota</taxon>
        <taxon>Viridiplantae</taxon>
        <taxon>Streptophyta</taxon>
        <taxon>Embryophyta</taxon>
        <taxon>Tracheophyta</taxon>
        <taxon>Spermatophyta</taxon>
        <taxon>Magnoliopsida</taxon>
        <taxon>Liliopsida</taxon>
        <taxon>Poales</taxon>
        <taxon>Poaceae</taxon>
        <taxon>BOP clade</taxon>
        <taxon>Pooideae</taxon>
        <taxon>Stipodae</taxon>
        <taxon>Brachypodieae</taxon>
        <taxon>Brachypodium</taxon>
    </lineage>
</organism>
<reference evidence="2 3" key="1">
    <citation type="journal article" date="2010" name="Nature">
        <title>Genome sequencing and analysis of the model grass Brachypodium distachyon.</title>
        <authorList>
            <consortium name="International Brachypodium Initiative"/>
        </authorList>
    </citation>
    <scope>NUCLEOTIDE SEQUENCE [LARGE SCALE GENOMIC DNA]</scope>
    <source>
        <strain evidence="2 3">Bd21</strain>
    </source>
</reference>
<evidence type="ECO:0000313" key="3">
    <source>
        <dbReference type="EnsemblPlants" id="PNT76217"/>
    </source>
</evidence>
<accession>A0A2K2DPM1</accession>
<dbReference type="EnsemblPlants" id="PNT76217">
    <property type="protein sequence ID" value="PNT76217"/>
    <property type="gene ID" value="BRADI_1g45884v3"/>
</dbReference>
<reference evidence="2" key="2">
    <citation type="submission" date="2017-06" db="EMBL/GenBank/DDBJ databases">
        <title>WGS assembly of Brachypodium distachyon.</title>
        <authorList>
            <consortium name="The International Brachypodium Initiative"/>
            <person name="Lucas S."/>
            <person name="Harmon-Smith M."/>
            <person name="Lail K."/>
            <person name="Tice H."/>
            <person name="Grimwood J."/>
            <person name="Bruce D."/>
            <person name="Barry K."/>
            <person name="Shu S."/>
            <person name="Lindquist E."/>
            <person name="Wang M."/>
            <person name="Pitluck S."/>
            <person name="Vogel J.P."/>
            <person name="Garvin D.F."/>
            <person name="Mockler T.C."/>
            <person name="Schmutz J."/>
            <person name="Rokhsar D."/>
            <person name="Bevan M.W."/>
        </authorList>
    </citation>
    <scope>NUCLEOTIDE SEQUENCE</scope>
    <source>
        <strain evidence="2">Bd21</strain>
    </source>
</reference>
<dbReference type="AlphaFoldDB" id="A0A2K2DPM1"/>
<dbReference type="InParanoid" id="A0A2K2DPM1"/>
<name>A0A2K2DPM1_BRADI</name>
<reference evidence="3" key="3">
    <citation type="submission" date="2018-08" db="UniProtKB">
        <authorList>
            <consortium name="EnsemblPlants"/>
        </authorList>
    </citation>
    <scope>IDENTIFICATION</scope>
    <source>
        <strain evidence="3">cv. Bd21</strain>
    </source>
</reference>